<sequence>VGYISGPGSCPQYVCQPNFCPAPAICPANQSPNYVTVSNGCVSVTCGNTRSCQGVPTCRSGETPQVTGTDSRGCTRYVCYRMGCPNPPTCPVNQLVTVTGYDASNCAVYTCQNDNGCQDPITCLASETQLYIGQDSNGCPEYLCHPTGCTPPPSCTIGERLVTTGVNGNCPIYRCQSSTRSCPVRPNCPGGQTPNVVAYDSSSCPVYSCPNNGGTFCTQQVPNCPNGQTPISSGTDANGCPVYVCQFTSRSCPFPPVCSDGRAVAEPECQYQQLRIRSQEAQADGQVCSHYTCISLGDYDGRPPKCHDNPTYCDISQTVETYVQHGSRKPCQRVVCKASSAYDGILGF</sequence>
<dbReference type="AlphaFoldDB" id="A0A1I8GJE7"/>
<reference evidence="2" key="1">
    <citation type="submission" date="2016-11" db="UniProtKB">
        <authorList>
            <consortium name="WormBaseParasite"/>
        </authorList>
    </citation>
    <scope>IDENTIFICATION</scope>
</reference>
<evidence type="ECO:0000313" key="1">
    <source>
        <dbReference type="Proteomes" id="UP000095280"/>
    </source>
</evidence>
<protein>
    <submittedName>
        <fullName evidence="2">EB domain-containing protein</fullName>
    </submittedName>
</protein>
<name>A0A1I8GJE7_9PLAT</name>
<proteinExistence type="predicted"/>
<accession>A0A1I8GJE7</accession>
<keyword evidence="1" id="KW-1185">Reference proteome</keyword>
<organism evidence="1 2">
    <name type="scientific">Macrostomum lignano</name>
    <dbReference type="NCBI Taxonomy" id="282301"/>
    <lineage>
        <taxon>Eukaryota</taxon>
        <taxon>Metazoa</taxon>
        <taxon>Spiralia</taxon>
        <taxon>Lophotrochozoa</taxon>
        <taxon>Platyhelminthes</taxon>
        <taxon>Rhabditophora</taxon>
        <taxon>Macrostomorpha</taxon>
        <taxon>Macrostomida</taxon>
        <taxon>Macrostomidae</taxon>
        <taxon>Macrostomum</taxon>
    </lineage>
</organism>
<dbReference type="WBParaSite" id="maker-uti_cns_0002212-snap-gene-0.9-mRNA-1">
    <property type="protein sequence ID" value="maker-uti_cns_0002212-snap-gene-0.9-mRNA-1"/>
    <property type="gene ID" value="maker-uti_cns_0002212-snap-gene-0.9"/>
</dbReference>
<evidence type="ECO:0000313" key="2">
    <source>
        <dbReference type="WBParaSite" id="maker-uti_cns_0002212-snap-gene-0.9-mRNA-1"/>
    </source>
</evidence>
<dbReference type="Proteomes" id="UP000095280">
    <property type="component" value="Unplaced"/>
</dbReference>